<accession>A0A2R7Z2Y0</accession>
<comment type="caution">
    <text evidence="9">The sequence shown here is derived from an EMBL/GenBank/DDBJ whole genome shotgun (WGS) entry which is preliminary data.</text>
</comment>
<evidence type="ECO:0000256" key="7">
    <source>
        <dbReference type="SAM" id="Phobius"/>
    </source>
</evidence>
<evidence type="ECO:0000256" key="4">
    <source>
        <dbReference type="ARBA" id="ARBA00022833"/>
    </source>
</evidence>
<dbReference type="CDD" id="cd07326">
    <property type="entry name" value="M56_BlaR1_MecR1_like"/>
    <property type="match status" value="1"/>
</dbReference>
<evidence type="ECO:0000256" key="1">
    <source>
        <dbReference type="ARBA" id="ARBA00022670"/>
    </source>
</evidence>
<keyword evidence="7" id="KW-0472">Membrane</keyword>
<protein>
    <submittedName>
        <fullName evidence="9">Zn-dependent protease with chaperone function</fullName>
    </submittedName>
</protein>
<keyword evidence="2" id="KW-0479">Metal-binding</keyword>
<name>A0A2R7Z2Y0_9ACTN</name>
<evidence type="ECO:0000313" key="10">
    <source>
        <dbReference type="Proteomes" id="UP000244867"/>
    </source>
</evidence>
<keyword evidence="7" id="KW-0812">Transmembrane</keyword>
<dbReference type="Gene3D" id="3.30.2010.10">
    <property type="entry name" value="Metalloproteases ('zincins'), catalytic domain"/>
    <property type="match status" value="1"/>
</dbReference>
<gene>
    <name evidence="9" type="ORF">C7S10_04810</name>
</gene>
<evidence type="ECO:0000313" key="9">
    <source>
        <dbReference type="EMBL" id="PUA83003.1"/>
    </source>
</evidence>
<dbReference type="GO" id="GO:0004222">
    <property type="term" value="F:metalloendopeptidase activity"/>
    <property type="evidence" value="ECO:0007669"/>
    <property type="project" value="InterPro"/>
</dbReference>
<keyword evidence="7" id="KW-1133">Transmembrane helix</keyword>
<dbReference type="InterPro" id="IPR001915">
    <property type="entry name" value="Peptidase_M48"/>
</dbReference>
<feature type="transmembrane region" description="Helical" evidence="7">
    <location>
        <begin position="255"/>
        <end position="279"/>
    </location>
</feature>
<dbReference type="GO" id="GO:0006508">
    <property type="term" value="P:proteolysis"/>
    <property type="evidence" value="ECO:0007669"/>
    <property type="project" value="UniProtKB-KW"/>
</dbReference>
<evidence type="ECO:0000256" key="2">
    <source>
        <dbReference type="ARBA" id="ARBA00022723"/>
    </source>
</evidence>
<dbReference type="GO" id="GO:0046872">
    <property type="term" value="F:metal ion binding"/>
    <property type="evidence" value="ECO:0007669"/>
    <property type="project" value="UniProtKB-KW"/>
</dbReference>
<dbReference type="OrthoDB" id="9785340at2"/>
<feature type="transmembrane region" description="Helical" evidence="7">
    <location>
        <begin position="6"/>
        <end position="26"/>
    </location>
</feature>
<dbReference type="PANTHER" id="PTHR34978">
    <property type="entry name" value="POSSIBLE SENSOR-TRANSDUCER PROTEIN BLAR"/>
    <property type="match status" value="1"/>
</dbReference>
<evidence type="ECO:0000256" key="3">
    <source>
        <dbReference type="ARBA" id="ARBA00022801"/>
    </source>
</evidence>
<keyword evidence="1 6" id="KW-0645">Protease</keyword>
<dbReference type="InterPro" id="IPR052173">
    <property type="entry name" value="Beta-lactam_resp_regulator"/>
</dbReference>
<sequence length="282" mass="29337">MDATPFVLAGLGVALAGPVPALLARAGWLRRTPLATMLLWQCVALAAVLSALGAGLSLATSHGWSTPSVLALVVTAVVAVRLGIAGHRVGTSLRTLRRHHREQLDLVTEQRGRLAVLATEQPLAYCVPSLRTSRVVVSQGALDRLSDDELSAVVAHERAHLRARHDLVLEAFSVLHRAFPRWVSSASALREVRILVEVLADKAAARDTGSAPLARALVGLAGAPSPSAGLSAAGSAPELVDRIDLLAAPPRPVQAVLVSLAAVGIVVLPTAFVVAPWLLGLA</sequence>
<organism evidence="9 10">
    <name type="scientific">Nocardioides currus</name>
    <dbReference type="NCBI Taxonomy" id="2133958"/>
    <lineage>
        <taxon>Bacteria</taxon>
        <taxon>Bacillati</taxon>
        <taxon>Actinomycetota</taxon>
        <taxon>Actinomycetes</taxon>
        <taxon>Propionibacteriales</taxon>
        <taxon>Nocardioidaceae</taxon>
        <taxon>Nocardioides</taxon>
    </lineage>
</organism>
<feature type="transmembrane region" description="Helical" evidence="7">
    <location>
        <begin position="64"/>
        <end position="84"/>
    </location>
</feature>
<dbReference type="RefSeq" id="WP_108343189.1">
    <property type="nucleotide sequence ID" value="NZ_PYXZ01000001.1"/>
</dbReference>
<dbReference type="Pfam" id="PF01435">
    <property type="entry name" value="Peptidase_M48"/>
    <property type="match status" value="1"/>
</dbReference>
<comment type="similarity">
    <text evidence="6">Belongs to the peptidase M48 family.</text>
</comment>
<evidence type="ECO:0000256" key="5">
    <source>
        <dbReference type="ARBA" id="ARBA00023049"/>
    </source>
</evidence>
<dbReference type="Proteomes" id="UP000244867">
    <property type="component" value="Unassembled WGS sequence"/>
</dbReference>
<feature type="transmembrane region" description="Helical" evidence="7">
    <location>
        <begin position="38"/>
        <end position="58"/>
    </location>
</feature>
<comment type="cofactor">
    <cofactor evidence="6">
        <name>Zn(2+)</name>
        <dbReference type="ChEBI" id="CHEBI:29105"/>
    </cofactor>
    <text evidence="6">Binds 1 zinc ion per subunit.</text>
</comment>
<keyword evidence="3 6" id="KW-0378">Hydrolase</keyword>
<keyword evidence="4 6" id="KW-0862">Zinc</keyword>
<feature type="domain" description="Peptidase M48" evidence="8">
    <location>
        <begin position="115"/>
        <end position="175"/>
    </location>
</feature>
<proteinExistence type="inferred from homology"/>
<keyword evidence="10" id="KW-1185">Reference proteome</keyword>
<dbReference type="PANTHER" id="PTHR34978:SF3">
    <property type="entry name" value="SLR0241 PROTEIN"/>
    <property type="match status" value="1"/>
</dbReference>
<reference evidence="9 10" key="1">
    <citation type="submission" date="2018-03" db="EMBL/GenBank/DDBJ databases">
        <authorList>
            <person name="Keele B.F."/>
        </authorList>
    </citation>
    <scope>NUCLEOTIDE SEQUENCE [LARGE SCALE GENOMIC DNA]</scope>
    <source>
        <strain evidence="9 10">IB-3</strain>
    </source>
</reference>
<dbReference type="EMBL" id="PYXZ01000001">
    <property type="protein sequence ID" value="PUA83003.1"/>
    <property type="molecule type" value="Genomic_DNA"/>
</dbReference>
<evidence type="ECO:0000256" key="6">
    <source>
        <dbReference type="RuleBase" id="RU003983"/>
    </source>
</evidence>
<dbReference type="AlphaFoldDB" id="A0A2R7Z2Y0"/>
<keyword evidence="5 6" id="KW-0482">Metalloprotease</keyword>
<evidence type="ECO:0000259" key="8">
    <source>
        <dbReference type="Pfam" id="PF01435"/>
    </source>
</evidence>